<organism evidence="2 3">
    <name type="scientific">Caballeronia grimmiae</name>
    <dbReference type="NCBI Taxonomy" id="1071679"/>
    <lineage>
        <taxon>Bacteria</taxon>
        <taxon>Pseudomonadati</taxon>
        <taxon>Pseudomonadota</taxon>
        <taxon>Betaproteobacteria</taxon>
        <taxon>Burkholderiales</taxon>
        <taxon>Burkholderiaceae</taxon>
        <taxon>Caballeronia</taxon>
    </lineage>
</organism>
<evidence type="ECO:0000313" key="3">
    <source>
        <dbReference type="Proteomes" id="UP000027439"/>
    </source>
</evidence>
<reference evidence="1" key="4">
    <citation type="submission" date="2024-05" db="EMBL/GenBank/DDBJ databases">
        <authorList>
            <person name="Sun Q."/>
            <person name="Zhou Y."/>
        </authorList>
    </citation>
    <scope>NUCLEOTIDE SEQUENCE</scope>
    <source>
        <strain evidence="1">CGMCC 1.11013</strain>
    </source>
</reference>
<dbReference type="Proteomes" id="UP000027439">
    <property type="component" value="Unassembled WGS sequence"/>
</dbReference>
<name>A0A069NUU7_9BURK</name>
<proteinExistence type="predicted"/>
<dbReference type="STRING" id="1071679.BG57_12775"/>
<comment type="caution">
    <text evidence="2">The sequence shown here is derived from an EMBL/GenBank/DDBJ whole genome shotgun (WGS) entry which is preliminary data.</text>
</comment>
<protein>
    <submittedName>
        <fullName evidence="2">Oxalate:formate antiporter</fullName>
    </submittedName>
</protein>
<dbReference type="OrthoDB" id="8970804at2"/>
<dbReference type="AlphaFoldDB" id="A0A069NUU7"/>
<dbReference type="Proteomes" id="UP000597138">
    <property type="component" value="Unassembled WGS sequence"/>
</dbReference>
<dbReference type="EMBL" id="JFHE01000022">
    <property type="protein sequence ID" value="KDR31469.1"/>
    <property type="molecule type" value="Genomic_DNA"/>
</dbReference>
<keyword evidence="4" id="KW-1185">Reference proteome</keyword>
<dbReference type="RefSeq" id="WP_035967508.1">
    <property type="nucleotide sequence ID" value="NZ_BMEG01000013.1"/>
</dbReference>
<gene>
    <name evidence="2" type="ORF">BG57_12775</name>
    <name evidence="1" type="ORF">GCM10010985_54190</name>
</gene>
<dbReference type="EMBL" id="BMEG01000013">
    <property type="protein sequence ID" value="GGD92600.1"/>
    <property type="molecule type" value="Genomic_DNA"/>
</dbReference>
<reference evidence="4" key="3">
    <citation type="journal article" date="2019" name="Int. J. Syst. Evol. Microbiol.">
        <title>The Global Catalogue of Microorganisms (GCM) 10K type strain sequencing project: providing services to taxonomists for standard genome sequencing and annotation.</title>
        <authorList>
            <consortium name="The Broad Institute Genomics Platform"/>
            <consortium name="The Broad Institute Genome Sequencing Center for Infectious Disease"/>
            <person name="Wu L."/>
            <person name="Ma J."/>
        </authorList>
    </citation>
    <scope>NUCLEOTIDE SEQUENCE [LARGE SCALE GENOMIC DNA]</scope>
    <source>
        <strain evidence="4">CGMCC 1.11013</strain>
    </source>
</reference>
<evidence type="ECO:0000313" key="4">
    <source>
        <dbReference type="Proteomes" id="UP000597138"/>
    </source>
</evidence>
<reference evidence="2 3" key="2">
    <citation type="submission" date="2014-03" db="EMBL/GenBank/DDBJ databases">
        <title>Draft Genome Sequences of Four Burkholderia Strains.</title>
        <authorList>
            <person name="Liu X.Y."/>
            <person name="Li C.X."/>
            <person name="Xu J.H."/>
        </authorList>
    </citation>
    <scope>NUCLEOTIDE SEQUENCE [LARGE SCALE GENOMIC DNA]</scope>
    <source>
        <strain evidence="2 3">R27</strain>
    </source>
</reference>
<dbReference type="eggNOG" id="ENOG503495I">
    <property type="taxonomic scope" value="Bacteria"/>
</dbReference>
<reference evidence="1" key="1">
    <citation type="journal article" date="2014" name="Int. J. Syst. Evol. Microbiol.">
        <title>Complete genome of a new Firmicutes species belonging to the dominant human colonic microbiota ('Ruminococcus bicirculans') reveals two chromosomes and a selective capacity to utilize plant glucans.</title>
        <authorList>
            <consortium name="NISC Comparative Sequencing Program"/>
            <person name="Wegmann U."/>
            <person name="Louis P."/>
            <person name="Goesmann A."/>
            <person name="Henrissat B."/>
            <person name="Duncan S.H."/>
            <person name="Flint H.J."/>
        </authorList>
    </citation>
    <scope>NUCLEOTIDE SEQUENCE</scope>
    <source>
        <strain evidence="1">CGMCC 1.11013</strain>
    </source>
</reference>
<sequence length="73" mass="7504">MSIALLVVVGFALVAVGVGVTFVIASAVPQDMLQRAQDHGRFAGLAADDRNGGSGKRVIADRPQMGNQAINAI</sequence>
<evidence type="ECO:0000313" key="1">
    <source>
        <dbReference type="EMBL" id="GGD92600.1"/>
    </source>
</evidence>
<evidence type="ECO:0000313" key="2">
    <source>
        <dbReference type="EMBL" id="KDR31469.1"/>
    </source>
</evidence>
<accession>A0A069NUU7</accession>